<protein>
    <submittedName>
        <fullName evidence="2">Uncharacterized protein</fullName>
    </submittedName>
</protein>
<sequence length="56" mass="5437">MAVADGAAETGAAETGGAPDTGGAGRAQPAASPRAAASTVRRPTMPPLLTVRHRPS</sequence>
<reference evidence="2 3" key="1">
    <citation type="submission" date="2014-05" db="EMBL/GenBank/DDBJ databases">
        <title>Draft Genome Sequence of Kitasatospora cheerisanensis KCTC 2395.</title>
        <authorList>
            <person name="Nam D.H."/>
        </authorList>
    </citation>
    <scope>NUCLEOTIDE SEQUENCE [LARGE SCALE GENOMIC DNA]</scope>
    <source>
        <strain evidence="2 3">KCTC 2395</strain>
    </source>
</reference>
<evidence type="ECO:0000313" key="3">
    <source>
        <dbReference type="Proteomes" id="UP000027178"/>
    </source>
</evidence>
<organism evidence="2 3">
    <name type="scientific">Kitasatospora cheerisanensis KCTC 2395</name>
    <dbReference type="NCBI Taxonomy" id="1348663"/>
    <lineage>
        <taxon>Bacteria</taxon>
        <taxon>Bacillati</taxon>
        <taxon>Actinomycetota</taxon>
        <taxon>Actinomycetes</taxon>
        <taxon>Kitasatosporales</taxon>
        <taxon>Streptomycetaceae</taxon>
        <taxon>Kitasatospora</taxon>
    </lineage>
</organism>
<dbReference type="Proteomes" id="UP000027178">
    <property type="component" value="Unassembled WGS sequence"/>
</dbReference>
<dbReference type="EMBL" id="JNBY01000037">
    <property type="protein sequence ID" value="KDN87371.1"/>
    <property type="molecule type" value="Genomic_DNA"/>
</dbReference>
<name>A0A066ZAN1_9ACTN</name>
<keyword evidence="3" id="KW-1185">Reference proteome</keyword>
<feature type="compositionally biased region" description="Low complexity" evidence="1">
    <location>
        <begin position="26"/>
        <end position="38"/>
    </location>
</feature>
<comment type="caution">
    <text evidence="2">The sequence shown here is derived from an EMBL/GenBank/DDBJ whole genome shotgun (WGS) entry which is preliminary data.</text>
</comment>
<feature type="compositionally biased region" description="Low complexity" evidence="1">
    <location>
        <begin position="1"/>
        <end position="18"/>
    </location>
</feature>
<gene>
    <name evidence="2" type="ORF">KCH_08620</name>
</gene>
<proteinExistence type="predicted"/>
<dbReference type="AlphaFoldDB" id="A0A066ZAN1"/>
<evidence type="ECO:0000313" key="2">
    <source>
        <dbReference type="EMBL" id="KDN87371.1"/>
    </source>
</evidence>
<evidence type="ECO:0000256" key="1">
    <source>
        <dbReference type="SAM" id="MobiDB-lite"/>
    </source>
</evidence>
<accession>A0A066ZAN1</accession>
<dbReference type="HOGENOM" id="CLU_3008277_0_0_11"/>
<feature type="region of interest" description="Disordered" evidence="1">
    <location>
        <begin position="1"/>
        <end position="56"/>
    </location>
</feature>